<dbReference type="InterPro" id="IPR025827">
    <property type="entry name" value="Zn_ribbon_recom_dom"/>
</dbReference>
<keyword evidence="2" id="KW-0233">DNA recombination</keyword>
<dbReference type="AlphaFoldDB" id="A0A8J3K305"/>
<keyword evidence="7" id="KW-1185">Reference proteome</keyword>
<sequence>MAHDQEPEMTGGPARPPQTPDPTPDLYGPGSGVLPSPWRTAATSIPNQQVRVRHVYRVSTQDLQNLYASAMRQHRRSMARHTPNMIFDGAYIDFESGRMEFDDRGQSTFDHPDLAKLPFTRLGGLPEMLTDAQAKHKPFDMIICEGADRLARFTYYGTRIEYMLEKAGVELVAADEPQDKFARKATVVLGRRMKQAMAEVQALQIMELAWDGCVGHTQSGYNIGRAPYGYLPQREPHPAPARASMGATRTRLIEDPVCAPVIREMFRLRVNLGMTYPQIARIFNEDPGRYPPPVPMRDGVERRWRGPVIRAMIENPKYTGHMVWNRHTTRQGATVARKKKKRAQHPSLWVWSEQPSHAALVSLDTYRAAQRMGSGHARSRSGSEPNTHPATKNNYPLRGYVRCPHCSRRMVGRVKGANRYMSCKGPRNSEDKLLPSAADHPGTLYIREDSLLAAVTAAIAERVFGPDRAELLAKQLASTPAVEIANHQAALEASQRRLAEITRKQTSLTRDLEDADPDEQAWRRQLRVRFNELEAERLQVGQRVTELESQLPVVGQQDTSLLEVLPMATVALVDAPIELQRELYDALRLEVEMTSRTTGAVRITLTGSNNGEMVEMVNRVHDHATASGVDAQPTVRAHVRQPPMRRRRCPS</sequence>
<dbReference type="Gene3D" id="3.40.50.1390">
    <property type="entry name" value="Resolvase, N-terminal catalytic domain"/>
    <property type="match status" value="1"/>
</dbReference>
<comment type="caution">
    <text evidence="6">The sequence shown here is derived from an EMBL/GenBank/DDBJ whole genome shotgun (WGS) entry which is preliminary data.</text>
</comment>
<feature type="domain" description="Recombinase" evidence="5">
    <location>
        <begin position="227"/>
        <end position="379"/>
    </location>
</feature>
<dbReference type="SUPFAM" id="SSF53041">
    <property type="entry name" value="Resolvase-like"/>
    <property type="match status" value="1"/>
</dbReference>
<evidence type="ECO:0000313" key="7">
    <source>
        <dbReference type="Proteomes" id="UP000619293"/>
    </source>
</evidence>
<evidence type="ECO:0000256" key="4">
    <source>
        <dbReference type="SAM" id="MobiDB-lite"/>
    </source>
</evidence>
<dbReference type="Pfam" id="PF00239">
    <property type="entry name" value="Resolvase"/>
    <property type="match status" value="1"/>
</dbReference>
<dbReference type="GO" id="GO:0000150">
    <property type="term" value="F:DNA strand exchange activity"/>
    <property type="evidence" value="ECO:0007669"/>
    <property type="project" value="InterPro"/>
</dbReference>
<name>A0A8J3K305_9ACTN</name>
<gene>
    <name evidence="6" type="ORF">Cch02nite_32190</name>
</gene>
<evidence type="ECO:0000256" key="3">
    <source>
        <dbReference type="SAM" id="Coils"/>
    </source>
</evidence>
<dbReference type="EMBL" id="BONG01000018">
    <property type="protein sequence ID" value="GIF89775.1"/>
    <property type="molecule type" value="Genomic_DNA"/>
</dbReference>
<dbReference type="InterPro" id="IPR006119">
    <property type="entry name" value="Resolv_N"/>
</dbReference>
<dbReference type="InterPro" id="IPR011109">
    <property type="entry name" value="DNA_bind_recombinase_dom"/>
</dbReference>
<evidence type="ECO:0000259" key="5">
    <source>
        <dbReference type="PROSITE" id="PS51737"/>
    </source>
</evidence>
<dbReference type="GO" id="GO:0003677">
    <property type="term" value="F:DNA binding"/>
    <property type="evidence" value="ECO:0007669"/>
    <property type="project" value="UniProtKB-KW"/>
</dbReference>
<dbReference type="Gene3D" id="3.90.1750.20">
    <property type="entry name" value="Putative Large Serine Recombinase, Chain B, Domain 2"/>
    <property type="match status" value="1"/>
</dbReference>
<evidence type="ECO:0000313" key="6">
    <source>
        <dbReference type="EMBL" id="GIF89775.1"/>
    </source>
</evidence>
<feature type="region of interest" description="Disordered" evidence="4">
    <location>
        <begin position="371"/>
        <end position="395"/>
    </location>
</feature>
<dbReference type="RefSeq" id="WP_191838925.1">
    <property type="nucleotide sequence ID" value="NZ_BAAALB010000008.1"/>
</dbReference>
<feature type="compositionally biased region" description="Pro residues" evidence="4">
    <location>
        <begin position="14"/>
        <end position="23"/>
    </location>
</feature>
<keyword evidence="1" id="KW-0238">DNA-binding</keyword>
<proteinExistence type="predicted"/>
<dbReference type="PANTHER" id="PTHR30461">
    <property type="entry name" value="DNA-INVERTASE FROM LAMBDOID PROPHAGE"/>
    <property type="match status" value="1"/>
</dbReference>
<keyword evidence="3" id="KW-0175">Coiled coil</keyword>
<evidence type="ECO:0000256" key="2">
    <source>
        <dbReference type="ARBA" id="ARBA00023172"/>
    </source>
</evidence>
<protein>
    <submittedName>
        <fullName evidence="6">Recombinase</fullName>
    </submittedName>
</protein>
<dbReference type="InterPro" id="IPR036162">
    <property type="entry name" value="Resolvase-like_N_sf"/>
</dbReference>
<organism evidence="6 7">
    <name type="scientific">Catellatospora chokoriensis</name>
    <dbReference type="NCBI Taxonomy" id="310353"/>
    <lineage>
        <taxon>Bacteria</taxon>
        <taxon>Bacillati</taxon>
        <taxon>Actinomycetota</taxon>
        <taxon>Actinomycetes</taxon>
        <taxon>Micromonosporales</taxon>
        <taxon>Micromonosporaceae</taxon>
        <taxon>Catellatospora</taxon>
    </lineage>
</organism>
<dbReference type="PANTHER" id="PTHR30461:SF2">
    <property type="entry name" value="SERINE RECOMBINASE PINE-RELATED"/>
    <property type="match status" value="1"/>
</dbReference>
<reference evidence="6 7" key="1">
    <citation type="submission" date="2021-01" db="EMBL/GenBank/DDBJ databases">
        <title>Whole genome shotgun sequence of Catellatospora chokoriensis NBRC 107358.</title>
        <authorList>
            <person name="Komaki H."/>
            <person name="Tamura T."/>
        </authorList>
    </citation>
    <scope>NUCLEOTIDE SEQUENCE [LARGE SCALE GENOMIC DNA]</scope>
    <source>
        <strain evidence="6 7">NBRC 107358</strain>
    </source>
</reference>
<feature type="region of interest" description="Disordered" evidence="4">
    <location>
        <begin position="1"/>
        <end position="39"/>
    </location>
</feature>
<evidence type="ECO:0000256" key="1">
    <source>
        <dbReference type="ARBA" id="ARBA00023125"/>
    </source>
</evidence>
<feature type="compositionally biased region" description="Polar residues" evidence="4">
    <location>
        <begin position="380"/>
        <end position="394"/>
    </location>
</feature>
<dbReference type="Pfam" id="PF13408">
    <property type="entry name" value="Zn_ribbon_recom"/>
    <property type="match status" value="1"/>
</dbReference>
<dbReference type="Proteomes" id="UP000619293">
    <property type="component" value="Unassembled WGS sequence"/>
</dbReference>
<dbReference type="PROSITE" id="PS51737">
    <property type="entry name" value="RECOMBINASE_DNA_BIND"/>
    <property type="match status" value="1"/>
</dbReference>
<feature type="coiled-coil region" evidence="3">
    <location>
        <begin position="484"/>
        <end position="550"/>
    </location>
</feature>
<dbReference type="InterPro" id="IPR050639">
    <property type="entry name" value="SSR_resolvase"/>
</dbReference>
<accession>A0A8J3K305</accession>
<dbReference type="Pfam" id="PF07508">
    <property type="entry name" value="Recombinase"/>
    <property type="match status" value="1"/>
</dbReference>
<dbReference type="InterPro" id="IPR038109">
    <property type="entry name" value="DNA_bind_recomb_sf"/>
</dbReference>